<evidence type="ECO:0000313" key="3">
    <source>
        <dbReference type="Proteomes" id="UP000886998"/>
    </source>
</evidence>
<proteinExistence type="predicted"/>
<dbReference type="AlphaFoldDB" id="A0A8X6Y4N0"/>
<gene>
    <name evidence="2" type="ORF">TNIN_320731</name>
</gene>
<comment type="caution">
    <text evidence="2">The sequence shown here is derived from an EMBL/GenBank/DDBJ whole genome shotgun (WGS) entry which is preliminary data.</text>
</comment>
<organism evidence="2 3">
    <name type="scientific">Trichonephila inaurata madagascariensis</name>
    <dbReference type="NCBI Taxonomy" id="2747483"/>
    <lineage>
        <taxon>Eukaryota</taxon>
        <taxon>Metazoa</taxon>
        <taxon>Ecdysozoa</taxon>
        <taxon>Arthropoda</taxon>
        <taxon>Chelicerata</taxon>
        <taxon>Arachnida</taxon>
        <taxon>Araneae</taxon>
        <taxon>Araneomorphae</taxon>
        <taxon>Entelegynae</taxon>
        <taxon>Araneoidea</taxon>
        <taxon>Nephilidae</taxon>
        <taxon>Trichonephila</taxon>
        <taxon>Trichonephila inaurata</taxon>
    </lineage>
</organism>
<evidence type="ECO:0000256" key="1">
    <source>
        <dbReference type="SAM" id="MobiDB-lite"/>
    </source>
</evidence>
<reference evidence="2" key="1">
    <citation type="submission" date="2020-08" db="EMBL/GenBank/DDBJ databases">
        <title>Multicomponent nature underlies the extraordinary mechanical properties of spider dragline silk.</title>
        <authorList>
            <person name="Kono N."/>
            <person name="Nakamura H."/>
            <person name="Mori M."/>
            <person name="Yoshida Y."/>
            <person name="Ohtoshi R."/>
            <person name="Malay A.D."/>
            <person name="Moran D.A.P."/>
            <person name="Tomita M."/>
            <person name="Numata K."/>
            <person name="Arakawa K."/>
        </authorList>
    </citation>
    <scope>NUCLEOTIDE SEQUENCE</scope>
</reference>
<feature type="compositionally biased region" description="Basic and acidic residues" evidence="1">
    <location>
        <begin position="32"/>
        <end position="43"/>
    </location>
</feature>
<feature type="region of interest" description="Disordered" evidence="1">
    <location>
        <begin position="22"/>
        <end position="58"/>
    </location>
</feature>
<keyword evidence="3" id="KW-1185">Reference proteome</keyword>
<sequence length="79" mass="8767">MFIEIIFTTNFKSNNESLSTIYQPPMDARGSAAERKQKNDIRCRPNMNSESTGGSLPRAVRSALKSVHTIYEAESLTAS</sequence>
<dbReference type="EMBL" id="BMAV01015175">
    <property type="protein sequence ID" value="GFY64305.1"/>
    <property type="molecule type" value="Genomic_DNA"/>
</dbReference>
<dbReference type="Proteomes" id="UP000886998">
    <property type="component" value="Unassembled WGS sequence"/>
</dbReference>
<protein>
    <submittedName>
        <fullName evidence="2">Uncharacterized protein</fullName>
    </submittedName>
</protein>
<accession>A0A8X6Y4N0</accession>
<name>A0A8X6Y4N0_9ARAC</name>
<evidence type="ECO:0000313" key="2">
    <source>
        <dbReference type="EMBL" id="GFY64305.1"/>
    </source>
</evidence>